<dbReference type="PIRSF" id="PIRSF004749">
    <property type="entry name" value="Pep_def"/>
    <property type="match status" value="1"/>
</dbReference>
<dbReference type="InterPro" id="IPR036821">
    <property type="entry name" value="Peptide_deformylase_sf"/>
</dbReference>
<organism evidence="5 6">
    <name type="scientific">Carboxylicivirga marina</name>
    <dbReference type="NCBI Taxonomy" id="2800988"/>
    <lineage>
        <taxon>Bacteria</taxon>
        <taxon>Pseudomonadati</taxon>
        <taxon>Bacteroidota</taxon>
        <taxon>Bacteroidia</taxon>
        <taxon>Marinilabiliales</taxon>
        <taxon>Marinilabiliaceae</taxon>
        <taxon>Carboxylicivirga</taxon>
    </lineage>
</organism>
<dbReference type="PRINTS" id="PR01576">
    <property type="entry name" value="PDEFORMYLASE"/>
</dbReference>
<evidence type="ECO:0000256" key="4">
    <source>
        <dbReference type="HAMAP-Rule" id="MF_00163"/>
    </source>
</evidence>
<protein>
    <recommendedName>
        <fullName evidence="4">Peptide deformylase</fullName>
        <shortName evidence="4">PDF</shortName>
        <ecNumber evidence="4">3.5.1.88</ecNumber>
    </recommendedName>
    <alternativeName>
        <fullName evidence="4">Polypeptide deformylase</fullName>
    </alternativeName>
</protein>
<dbReference type="NCBIfam" id="TIGR00079">
    <property type="entry name" value="pept_deformyl"/>
    <property type="match status" value="1"/>
</dbReference>
<evidence type="ECO:0000256" key="2">
    <source>
        <dbReference type="ARBA" id="ARBA00022723"/>
    </source>
</evidence>
<keyword evidence="4" id="KW-0648">Protein biosynthesis</keyword>
<dbReference type="RefSeq" id="WP_200466331.1">
    <property type="nucleotide sequence ID" value="NZ_JAENRR010000053.1"/>
</dbReference>
<name>A0ABS1HND8_9BACT</name>
<dbReference type="SUPFAM" id="SSF56420">
    <property type="entry name" value="Peptide deformylase"/>
    <property type="match status" value="1"/>
</dbReference>
<keyword evidence="4" id="KW-0408">Iron</keyword>
<reference evidence="5 6" key="1">
    <citation type="submission" date="2021-01" db="EMBL/GenBank/DDBJ databases">
        <title>Carboxyliciviraga sp.nov., isolated from coastal sediments.</title>
        <authorList>
            <person name="Lu D."/>
            <person name="Zhang T."/>
        </authorList>
    </citation>
    <scope>NUCLEOTIDE SEQUENCE [LARGE SCALE GENOMIC DNA]</scope>
    <source>
        <strain evidence="5 6">N1Y132</strain>
    </source>
</reference>
<dbReference type="NCBIfam" id="NF001159">
    <property type="entry name" value="PRK00150.1-3"/>
    <property type="match status" value="1"/>
</dbReference>
<dbReference type="Proteomes" id="UP000605676">
    <property type="component" value="Unassembled WGS sequence"/>
</dbReference>
<dbReference type="CDD" id="cd00487">
    <property type="entry name" value="Pep_deformylase"/>
    <property type="match status" value="1"/>
</dbReference>
<dbReference type="GO" id="GO:0042586">
    <property type="term" value="F:peptide deformylase activity"/>
    <property type="evidence" value="ECO:0007669"/>
    <property type="project" value="UniProtKB-EC"/>
</dbReference>
<comment type="catalytic activity">
    <reaction evidence="4">
        <text>N-terminal N-formyl-L-methionyl-[peptide] + H2O = N-terminal L-methionyl-[peptide] + formate</text>
        <dbReference type="Rhea" id="RHEA:24420"/>
        <dbReference type="Rhea" id="RHEA-COMP:10639"/>
        <dbReference type="Rhea" id="RHEA-COMP:10640"/>
        <dbReference type="ChEBI" id="CHEBI:15377"/>
        <dbReference type="ChEBI" id="CHEBI:15740"/>
        <dbReference type="ChEBI" id="CHEBI:49298"/>
        <dbReference type="ChEBI" id="CHEBI:64731"/>
        <dbReference type="EC" id="3.5.1.88"/>
    </reaction>
</comment>
<sequence>MVLPVAVYGHPILRKVAQKVDRLYPNLDSIIRDLWATMYRTDGIGLAAPQVAKSIRVFVIDADVYKDEYPELRGFKRVFINPTLEPLKGPNEWMTEGCLSVPAINKRVKRPMRIQLSYQDENFNSVKEVFEGMTARIIQHEYDHLEGRLFIDHLHPFKRLLLKSKLRALSSGQLNVGYKVIDNY</sequence>
<accession>A0ABS1HND8</accession>
<keyword evidence="6" id="KW-1185">Reference proteome</keyword>
<evidence type="ECO:0000313" key="5">
    <source>
        <dbReference type="EMBL" id="MBK3519110.1"/>
    </source>
</evidence>
<comment type="caution">
    <text evidence="5">The sequence shown here is derived from an EMBL/GenBank/DDBJ whole genome shotgun (WGS) entry which is preliminary data.</text>
</comment>
<evidence type="ECO:0000313" key="6">
    <source>
        <dbReference type="Proteomes" id="UP000605676"/>
    </source>
</evidence>
<keyword evidence="3 4" id="KW-0378">Hydrolase</keyword>
<dbReference type="EC" id="3.5.1.88" evidence="4"/>
<dbReference type="InterPro" id="IPR023635">
    <property type="entry name" value="Peptide_deformylase"/>
</dbReference>
<comment type="cofactor">
    <cofactor evidence="4">
        <name>Fe(2+)</name>
        <dbReference type="ChEBI" id="CHEBI:29033"/>
    </cofactor>
    <text evidence="4">Binds 1 Fe(2+) ion.</text>
</comment>
<proteinExistence type="inferred from homology"/>
<feature type="binding site" evidence="4">
    <location>
        <position position="140"/>
    </location>
    <ligand>
        <name>Fe cation</name>
        <dbReference type="ChEBI" id="CHEBI:24875"/>
    </ligand>
</feature>
<dbReference type="Gene3D" id="3.90.45.10">
    <property type="entry name" value="Peptide deformylase"/>
    <property type="match status" value="1"/>
</dbReference>
<dbReference type="HAMAP" id="MF_00163">
    <property type="entry name" value="Pep_deformylase"/>
    <property type="match status" value="1"/>
</dbReference>
<keyword evidence="2 4" id="KW-0479">Metal-binding</keyword>
<comment type="similarity">
    <text evidence="1 4">Belongs to the polypeptide deformylase family.</text>
</comment>
<comment type="function">
    <text evidence="4">Removes the formyl group from the N-terminal Met of newly synthesized proteins. Requires at least a dipeptide for an efficient rate of reaction. N-terminal L-methionine is a prerequisite for activity but the enzyme has broad specificity at other positions.</text>
</comment>
<dbReference type="PANTHER" id="PTHR10458:SF22">
    <property type="entry name" value="PEPTIDE DEFORMYLASE"/>
    <property type="match status" value="1"/>
</dbReference>
<evidence type="ECO:0000256" key="3">
    <source>
        <dbReference type="ARBA" id="ARBA00022801"/>
    </source>
</evidence>
<feature type="active site" evidence="4">
    <location>
        <position position="141"/>
    </location>
</feature>
<evidence type="ECO:0000256" key="1">
    <source>
        <dbReference type="ARBA" id="ARBA00010759"/>
    </source>
</evidence>
<dbReference type="EMBL" id="JAENRR010000053">
    <property type="protein sequence ID" value="MBK3519110.1"/>
    <property type="molecule type" value="Genomic_DNA"/>
</dbReference>
<dbReference type="PANTHER" id="PTHR10458">
    <property type="entry name" value="PEPTIDE DEFORMYLASE"/>
    <property type="match status" value="1"/>
</dbReference>
<gene>
    <name evidence="4 5" type="primary">def</name>
    <name evidence="5" type="ORF">JIV24_17310</name>
</gene>
<dbReference type="Pfam" id="PF01327">
    <property type="entry name" value="Pep_deformylase"/>
    <property type="match status" value="1"/>
</dbReference>
<feature type="binding site" evidence="4">
    <location>
        <position position="98"/>
    </location>
    <ligand>
        <name>Fe cation</name>
        <dbReference type="ChEBI" id="CHEBI:24875"/>
    </ligand>
</feature>
<feature type="binding site" evidence="4">
    <location>
        <position position="144"/>
    </location>
    <ligand>
        <name>Fe cation</name>
        <dbReference type="ChEBI" id="CHEBI:24875"/>
    </ligand>
</feature>